<dbReference type="Gene3D" id="3.40.50.720">
    <property type="entry name" value="NAD(P)-binding Rossmann-like Domain"/>
    <property type="match status" value="1"/>
</dbReference>
<evidence type="ECO:0000256" key="2">
    <source>
        <dbReference type="ARBA" id="ARBA00023002"/>
    </source>
</evidence>
<keyword evidence="6" id="KW-1185">Reference proteome</keyword>
<proteinExistence type="inferred from homology"/>
<dbReference type="RefSeq" id="XP_056577532.1">
    <property type="nucleotide sequence ID" value="XM_056721282.1"/>
</dbReference>
<feature type="domain" description="6-phosphogluconate dehydrogenase NADP-binding" evidence="4">
    <location>
        <begin position="1"/>
        <end position="146"/>
    </location>
</feature>
<feature type="active site" evidence="3">
    <location>
        <position position="165"/>
    </location>
</feature>
<dbReference type="GeneID" id="81460465"/>
<dbReference type="PIRSF" id="PIRSF000103">
    <property type="entry name" value="HIBADH"/>
    <property type="match status" value="1"/>
</dbReference>
<organism evidence="5 6">
    <name type="scientific">Penicillium concentricum</name>
    <dbReference type="NCBI Taxonomy" id="293559"/>
    <lineage>
        <taxon>Eukaryota</taxon>
        <taxon>Fungi</taxon>
        <taxon>Dikarya</taxon>
        <taxon>Ascomycota</taxon>
        <taxon>Pezizomycotina</taxon>
        <taxon>Eurotiomycetes</taxon>
        <taxon>Eurotiomycetidae</taxon>
        <taxon>Eurotiales</taxon>
        <taxon>Aspergillaceae</taxon>
        <taxon>Penicillium</taxon>
    </lineage>
</organism>
<dbReference type="InterPro" id="IPR015815">
    <property type="entry name" value="HIBADH-related"/>
</dbReference>
<dbReference type="AlphaFoldDB" id="A0A9W9V9T8"/>
<accession>A0A9W9V9T8</accession>
<evidence type="ECO:0000256" key="1">
    <source>
        <dbReference type="ARBA" id="ARBA00007598"/>
    </source>
</evidence>
<dbReference type="Proteomes" id="UP001147752">
    <property type="component" value="Unassembled WGS sequence"/>
</dbReference>
<dbReference type="OrthoDB" id="435038at2759"/>
<evidence type="ECO:0000259" key="4">
    <source>
        <dbReference type="Pfam" id="PF03446"/>
    </source>
</evidence>
<dbReference type="GO" id="GO:0016491">
    <property type="term" value="F:oxidoreductase activity"/>
    <property type="evidence" value="ECO:0007669"/>
    <property type="project" value="UniProtKB-KW"/>
</dbReference>
<dbReference type="InterPro" id="IPR036291">
    <property type="entry name" value="NAD(P)-bd_dom_sf"/>
</dbReference>
<sequence length="302" mass="32569">MGSAMASNLQNYLHAQGQLPLRFWNRTASKGEALTSLGGIHCDSIADVVRDSGIIFISTSNDEALQTIVAQIISAGNLTDKIIVDTTTVLPDTSKAVSARLAQENAFLVSGPVFGSAPMAAERKILMVAAGARCTIHRISPYIKDVIARDMIEVADEPEKASLLKIIGAKQNARNFLVSGLTEIIGEAQVLAEKSDLGTGVVEKLLEAQFGPLPTMISKRLTQGVYMPPKDLALKDVRHAIECGAVVETKLPVGEVVLEHLKRAKVFSQEQDRQLDSAASYGIIRCDAGLDFENEFVKRRDA</sequence>
<dbReference type="InterPro" id="IPR006115">
    <property type="entry name" value="6PGDH_NADP-bd"/>
</dbReference>
<dbReference type="PANTHER" id="PTHR43580:SF8">
    <property type="entry name" value="6-PHOSPHOGLUCONATE DEHYDROGENASE NADP-BINDING DOMAIN-CONTAINING PROTEIN-RELATED"/>
    <property type="match status" value="1"/>
</dbReference>
<dbReference type="Gene3D" id="1.10.1040.10">
    <property type="entry name" value="N-(1-d-carboxylethyl)-l-norvaline Dehydrogenase, domain 2"/>
    <property type="match status" value="1"/>
</dbReference>
<dbReference type="GO" id="GO:0050661">
    <property type="term" value="F:NADP binding"/>
    <property type="evidence" value="ECO:0007669"/>
    <property type="project" value="InterPro"/>
</dbReference>
<evidence type="ECO:0000313" key="6">
    <source>
        <dbReference type="Proteomes" id="UP001147752"/>
    </source>
</evidence>
<dbReference type="Pfam" id="PF03446">
    <property type="entry name" value="NAD_binding_2"/>
    <property type="match status" value="1"/>
</dbReference>
<comment type="caution">
    <text evidence="5">The sequence shown here is derived from an EMBL/GenBank/DDBJ whole genome shotgun (WGS) entry which is preliminary data.</text>
</comment>
<name>A0A9W9V9T8_9EURO</name>
<reference evidence="5" key="1">
    <citation type="submission" date="2022-12" db="EMBL/GenBank/DDBJ databases">
        <authorList>
            <person name="Petersen C."/>
        </authorList>
    </citation>
    <scope>NUCLEOTIDE SEQUENCE</scope>
    <source>
        <strain evidence="5">IBT 3081</strain>
    </source>
</reference>
<protein>
    <recommendedName>
        <fullName evidence="4">6-phosphogluconate dehydrogenase NADP-binding domain-containing protein</fullName>
    </recommendedName>
</protein>
<dbReference type="InterPro" id="IPR008927">
    <property type="entry name" value="6-PGluconate_DH-like_C_sf"/>
</dbReference>
<dbReference type="PANTHER" id="PTHR43580">
    <property type="entry name" value="OXIDOREDUCTASE GLYR1-RELATED"/>
    <property type="match status" value="1"/>
</dbReference>
<evidence type="ECO:0000313" key="5">
    <source>
        <dbReference type="EMBL" id="KAJ5371546.1"/>
    </source>
</evidence>
<reference evidence="5" key="2">
    <citation type="journal article" date="2023" name="IMA Fungus">
        <title>Comparative genomic study of the Penicillium genus elucidates a diverse pangenome and 15 lateral gene transfer events.</title>
        <authorList>
            <person name="Petersen C."/>
            <person name="Sorensen T."/>
            <person name="Nielsen M.R."/>
            <person name="Sondergaard T.E."/>
            <person name="Sorensen J.L."/>
            <person name="Fitzpatrick D.A."/>
            <person name="Frisvad J.C."/>
            <person name="Nielsen K.L."/>
        </authorList>
    </citation>
    <scope>NUCLEOTIDE SEQUENCE</scope>
    <source>
        <strain evidence="5">IBT 3081</strain>
    </source>
</reference>
<keyword evidence="2" id="KW-0560">Oxidoreductase</keyword>
<dbReference type="InterPro" id="IPR013328">
    <property type="entry name" value="6PGD_dom2"/>
</dbReference>
<dbReference type="EMBL" id="JAPZBT010000002">
    <property type="protein sequence ID" value="KAJ5371546.1"/>
    <property type="molecule type" value="Genomic_DNA"/>
</dbReference>
<dbReference type="SUPFAM" id="SSF51735">
    <property type="entry name" value="NAD(P)-binding Rossmann-fold domains"/>
    <property type="match status" value="1"/>
</dbReference>
<dbReference type="InterPro" id="IPR051265">
    <property type="entry name" value="HIBADH-related_NP60_sf"/>
</dbReference>
<evidence type="ECO:0000256" key="3">
    <source>
        <dbReference type="PIRSR" id="PIRSR000103-1"/>
    </source>
</evidence>
<dbReference type="SUPFAM" id="SSF48179">
    <property type="entry name" value="6-phosphogluconate dehydrogenase C-terminal domain-like"/>
    <property type="match status" value="1"/>
</dbReference>
<gene>
    <name evidence="5" type="ORF">N7517_003552</name>
</gene>
<comment type="similarity">
    <text evidence="1">Belongs to the HIBADH-related family. NP60 subfamily.</text>
</comment>